<dbReference type="EMBL" id="CM024795">
    <property type="protein sequence ID" value="KAG8001370.1"/>
    <property type="molecule type" value="Genomic_DNA"/>
</dbReference>
<evidence type="ECO:0000313" key="1">
    <source>
        <dbReference type="EMBL" id="KAG8001370.1"/>
    </source>
</evidence>
<reference evidence="1" key="1">
    <citation type="submission" date="2020-04" db="EMBL/GenBank/DDBJ databases">
        <title>A chromosome-scale assembly and high-density genetic map of the yellow drum (Nibea albiflora) genome.</title>
        <authorList>
            <person name="Xu D."/>
            <person name="Zhang W."/>
            <person name="Chen R."/>
            <person name="Tan P."/>
            <person name="Wang L."/>
            <person name="Song H."/>
            <person name="Tian L."/>
            <person name="Zhu Q."/>
            <person name="Wang B."/>
        </authorList>
    </citation>
    <scope>NUCLEOTIDE SEQUENCE</scope>
    <source>
        <strain evidence="1">ZJHYS-2018</strain>
    </source>
</reference>
<accession>A0ACB7EGK9</accession>
<gene>
    <name evidence="1" type="primary">TRIM16.22</name>
    <name evidence="1" type="ORF">GBF38_007002</name>
</gene>
<organism evidence="1 2">
    <name type="scientific">Nibea albiflora</name>
    <name type="common">Yellow drum</name>
    <name type="synonym">Corvina albiflora</name>
    <dbReference type="NCBI Taxonomy" id="240163"/>
    <lineage>
        <taxon>Eukaryota</taxon>
        <taxon>Metazoa</taxon>
        <taxon>Chordata</taxon>
        <taxon>Craniata</taxon>
        <taxon>Vertebrata</taxon>
        <taxon>Euteleostomi</taxon>
        <taxon>Actinopterygii</taxon>
        <taxon>Neopterygii</taxon>
        <taxon>Teleostei</taxon>
        <taxon>Neoteleostei</taxon>
        <taxon>Acanthomorphata</taxon>
        <taxon>Eupercaria</taxon>
        <taxon>Sciaenidae</taxon>
        <taxon>Nibea</taxon>
    </lineage>
</organism>
<keyword evidence="2" id="KW-1185">Reference proteome</keyword>
<comment type="caution">
    <text evidence="1">The sequence shown here is derived from an EMBL/GenBank/DDBJ whole genome shotgun (WGS) entry which is preliminary data.</text>
</comment>
<dbReference type="Proteomes" id="UP000805704">
    <property type="component" value="Chromosome 7"/>
</dbReference>
<evidence type="ECO:0000313" key="2">
    <source>
        <dbReference type="Proteomes" id="UP000805704"/>
    </source>
</evidence>
<sequence>MNEHKGHKTVSVTAERTERQEKLEVSRQKIQQRIQDREKDVKVLQQELEAINRSADEAVDDNERIFTKLICVIQKRSSDLKQQLRSQQKTEESRVKELQQKLEQEIIELKKKDAELKQFSQTVDHNEFIQKQPLLSQLSTSTDSFIIKGRPLRYFDDVTVAVSRVRDKLMDILMSKTWTNISLTELDVLLPPLDPKTRDDFLKYSREITLDPNTAHTKVLVAKGNRKIISEPCSSDHPDRFTSGRQALSRESLTGRCYWEVEWRGEGVNIAVAYKNISRDHIFGRNHESWALNCYKASYTFVSNNVETPVSGPWTNKVGVYLDHTEGILSFYSISDTMTLLHRVLIRFTQPLYAGLCLYYWYQETAEFCELKHRSNFDTGLNSML</sequence>
<name>A0ACB7EGK9_NIBAL</name>
<protein>
    <submittedName>
        <fullName evidence="1">Tripartite motif-containing protein 16</fullName>
    </submittedName>
</protein>
<proteinExistence type="predicted"/>